<proteinExistence type="predicted"/>
<protein>
    <submittedName>
        <fullName evidence="1">Uncharacterized protein</fullName>
    </submittedName>
</protein>
<dbReference type="EMBL" id="MU393446">
    <property type="protein sequence ID" value="KAI4867517.1"/>
    <property type="molecule type" value="Genomic_DNA"/>
</dbReference>
<reference evidence="1 2" key="1">
    <citation type="journal article" date="2022" name="New Phytol.">
        <title>Ecological generalism drives hyperdiversity of secondary metabolite gene clusters in xylarialean endophytes.</title>
        <authorList>
            <person name="Franco M.E.E."/>
            <person name="Wisecaver J.H."/>
            <person name="Arnold A.E."/>
            <person name="Ju Y.M."/>
            <person name="Slot J.C."/>
            <person name="Ahrendt S."/>
            <person name="Moore L.P."/>
            <person name="Eastman K.E."/>
            <person name="Scott K."/>
            <person name="Konkel Z."/>
            <person name="Mondo S.J."/>
            <person name="Kuo A."/>
            <person name="Hayes R.D."/>
            <person name="Haridas S."/>
            <person name="Andreopoulos B."/>
            <person name="Riley R."/>
            <person name="LaButti K."/>
            <person name="Pangilinan J."/>
            <person name="Lipzen A."/>
            <person name="Amirebrahimi M."/>
            <person name="Yan J."/>
            <person name="Adam C."/>
            <person name="Keymanesh K."/>
            <person name="Ng V."/>
            <person name="Louie K."/>
            <person name="Northen T."/>
            <person name="Drula E."/>
            <person name="Henrissat B."/>
            <person name="Hsieh H.M."/>
            <person name="Youens-Clark K."/>
            <person name="Lutzoni F."/>
            <person name="Miadlikowska J."/>
            <person name="Eastwood D.C."/>
            <person name="Hamelin R.C."/>
            <person name="Grigoriev I.V."/>
            <person name="U'Ren J.M."/>
        </authorList>
    </citation>
    <scope>NUCLEOTIDE SEQUENCE [LARGE SCALE GENOMIC DNA]</scope>
    <source>
        <strain evidence="1 2">CBS 119005</strain>
    </source>
</reference>
<accession>A0ACB9Z746</accession>
<dbReference type="Proteomes" id="UP001497700">
    <property type="component" value="Unassembled WGS sequence"/>
</dbReference>
<organism evidence="1 2">
    <name type="scientific">Hypoxylon rubiginosum</name>
    <dbReference type="NCBI Taxonomy" id="110542"/>
    <lineage>
        <taxon>Eukaryota</taxon>
        <taxon>Fungi</taxon>
        <taxon>Dikarya</taxon>
        <taxon>Ascomycota</taxon>
        <taxon>Pezizomycotina</taxon>
        <taxon>Sordariomycetes</taxon>
        <taxon>Xylariomycetidae</taxon>
        <taxon>Xylariales</taxon>
        <taxon>Hypoxylaceae</taxon>
        <taxon>Hypoxylon</taxon>
    </lineage>
</organism>
<evidence type="ECO:0000313" key="1">
    <source>
        <dbReference type="EMBL" id="KAI4867517.1"/>
    </source>
</evidence>
<gene>
    <name evidence="1" type="ORF">F4820DRAFT_445963</name>
</gene>
<sequence length="294" mass="32511">MRFTPFSILAVSLCTGAVVSGAALRGLEAPSEPSLSRHTCLTSRGEPSTGEDDFLNTEPNPNNLDKVETAFIDAVQLTSYVLRNIASDTDIFPHYFNEGDRQEITRIFKVINNGDKGADMLGDIHVQTKDSNALCSGRTLSYLKNGEKAATEKPYLVLCPSVFNKKAVNGLKGAPDGSQKYHATCDEIENHANTHMHTLGMTLLHEYLHYDKMIDSSFGPIVDYNDENGPKGYGPVNVYDKLDKKLARTNADSYAYYASHVLWTTLCQYDFEAPRAGTDDVDPDVKGQVWDEEL</sequence>
<evidence type="ECO:0000313" key="2">
    <source>
        <dbReference type="Proteomes" id="UP001497700"/>
    </source>
</evidence>
<name>A0ACB9Z746_9PEZI</name>
<comment type="caution">
    <text evidence="1">The sequence shown here is derived from an EMBL/GenBank/DDBJ whole genome shotgun (WGS) entry which is preliminary data.</text>
</comment>
<keyword evidence="2" id="KW-1185">Reference proteome</keyword>